<dbReference type="Proteomes" id="UP001199469">
    <property type="component" value="Unassembled WGS sequence"/>
</dbReference>
<organism evidence="2 3">
    <name type="scientific">Actinomycetospora endophytica</name>
    <dbReference type="NCBI Taxonomy" id="2291215"/>
    <lineage>
        <taxon>Bacteria</taxon>
        <taxon>Bacillati</taxon>
        <taxon>Actinomycetota</taxon>
        <taxon>Actinomycetes</taxon>
        <taxon>Pseudonocardiales</taxon>
        <taxon>Pseudonocardiaceae</taxon>
        <taxon>Actinomycetospora</taxon>
    </lineage>
</organism>
<name>A0ABS8P258_9PSEU</name>
<gene>
    <name evidence="2" type="ORF">LQ327_02745</name>
</gene>
<reference evidence="2 3" key="1">
    <citation type="submission" date="2021-11" db="EMBL/GenBank/DDBJ databases">
        <title>Draft genome sequence of Actinomycetospora sp. SF1 isolated from the rhizosphere soil.</title>
        <authorList>
            <person name="Duangmal K."/>
            <person name="Chantavorakit T."/>
        </authorList>
    </citation>
    <scope>NUCLEOTIDE SEQUENCE [LARGE SCALE GENOMIC DNA]</scope>
    <source>
        <strain evidence="2 3">TBRC 5722</strain>
    </source>
</reference>
<sequence length="212" mass="22492">MNSERWDPNGGPGIRGPAGVAQGGYAMWVAWIEAFRRGEDRDTTGLPSIDGGMGSYVEARLLERLSAAFSERVRQWQSVVGERIVAAPPVDEVAVTALLRDAAPGLEPLARVAGSPLLPRAMSLAMHDLLGQVRAGARDAVEESSRRAREPAAEPRVPRVTRRPPNGPVPTQRSPDGGRPPRLPGGPGRTASVGDTEAGVAHPVVPSARTRR</sequence>
<evidence type="ECO:0000313" key="2">
    <source>
        <dbReference type="EMBL" id="MCD2192314.1"/>
    </source>
</evidence>
<evidence type="ECO:0000256" key="1">
    <source>
        <dbReference type="SAM" id="MobiDB-lite"/>
    </source>
</evidence>
<feature type="compositionally biased region" description="Basic and acidic residues" evidence="1">
    <location>
        <begin position="140"/>
        <end position="157"/>
    </location>
</feature>
<dbReference type="EMBL" id="JAJNDB010000001">
    <property type="protein sequence ID" value="MCD2192314.1"/>
    <property type="molecule type" value="Genomic_DNA"/>
</dbReference>
<protein>
    <submittedName>
        <fullName evidence="2">Uncharacterized protein</fullName>
    </submittedName>
</protein>
<comment type="caution">
    <text evidence="2">The sequence shown here is derived from an EMBL/GenBank/DDBJ whole genome shotgun (WGS) entry which is preliminary data.</text>
</comment>
<evidence type="ECO:0000313" key="3">
    <source>
        <dbReference type="Proteomes" id="UP001199469"/>
    </source>
</evidence>
<keyword evidence="3" id="KW-1185">Reference proteome</keyword>
<proteinExistence type="predicted"/>
<accession>A0ABS8P258</accession>
<feature type="region of interest" description="Disordered" evidence="1">
    <location>
        <begin position="140"/>
        <end position="212"/>
    </location>
</feature>
<dbReference type="RefSeq" id="WP_230729992.1">
    <property type="nucleotide sequence ID" value="NZ_JAJNDB010000001.1"/>
</dbReference>